<evidence type="ECO:0000256" key="1">
    <source>
        <dbReference type="SAM" id="Phobius"/>
    </source>
</evidence>
<evidence type="ECO:0000313" key="3">
    <source>
        <dbReference type="Proteomes" id="UP000253420"/>
    </source>
</evidence>
<protein>
    <submittedName>
        <fullName evidence="2">Uncharacterized protein</fullName>
    </submittedName>
</protein>
<dbReference type="AlphaFoldDB" id="A0A368JX53"/>
<accession>A0A368JX53</accession>
<keyword evidence="1" id="KW-1133">Transmembrane helix</keyword>
<name>A0A368JX53_9HYPH</name>
<evidence type="ECO:0000313" key="2">
    <source>
        <dbReference type="EMBL" id="RCS21531.1"/>
    </source>
</evidence>
<gene>
    <name evidence="2" type="ORF">DUT91_23465</name>
</gene>
<sequence length="90" mass="9437">MEKEFNVMRKELPSNETRIIGGVIKKIIAVSMLGFSLATVASSYSFAGPFCDAAKEALHESNIKAGATGGAAGAVLGQGLGELFWCWIDG</sequence>
<proteinExistence type="predicted"/>
<keyword evidence="1" id="KW-0812">Transmembrane</keyword>
<keyword evidence="1" id="KW-0472">Membrane</keyword>
<dbReference type="Proteomes" id="UP000253420">
    <property type="component" value="Unassembled WGS sequence"/>
</dbReference>
<comment type="caution">
    <text evidence="2">The sequence shown here is derived from an EMBL/GenBank/DDBJ whole genome shotgun (WGS) entry which is preliminary data.</text>
</comment>
<dbReference type="EMBL" id="QOZG01000028">
    <property type="protein sequence ID" value="RCS21531.1"/>
    <property type="molecule type" value="Genomic_DNA"/>
</dbReference>
<organism evidence="2 3">
    <name type="scientific">Phyllobacterium salinisoli</name>
    <dbReference type="NCBI Taxonomy" id="1899321"/>
    <lineage>
        <taxon>Bacteria</taxon>
        <taxon>Pseudomonadati</taxon>
        <taxon>Pseudomonadota</taxon>
        <taxon>Alphaproteobacteria</taxon>
        <taxon>Hyphomicrobiales</taxon>
        <taxon>Phyllobacteriaceae</taxon>
        <taxon>Phyllobacterium</taxon>
    </lineage>
</organism>
<reference evidence="2 3" key="1">
    <citation type="submission" date="2018-07" db="EMBL/GenBank/DDBJ databases">
        <title>The draft genome of Phyllobacterium salinisoli.</title>
        <authorList>
            <person name="Liu L."/>
            <person name="Li L."/>
            <person name="Zhang X."/>
            <person name="Liang L."/>
        </authorList>
    </citation>
    <scope>NUCLEOTIDE SEQUENCE [LARGE SCALE GENOMIC DNA]</scope>
    <source>
        <strain evidence="2 3">LLAN61</strain>
    </source>
</reference>
<feature type="transmembrane region" description="Helical" evidence="1">
    <location>
        <begin position="27"/>
        <end position="47"/>
    </location>
</feature>
<keyword evidence="3" id="KW-1185">Reference proteome</keyword>
<dbReference type="RefSeq" id="WP_114442839.1">
    <property type="nucleotide sequence ID" value="NZ_QOZG01000028.1"/>
</dbReference>